<feature type="compositionally biased region" description="Low complexity" evidence="1">
    <location>
        <begin position="80"/>
        <end position="91"/>
    </location>
</feature>
<dbReference type="AlphaFoldDB" id="A0A6G0I0P8"/>
<proteinExistence type="predicted"/>
<feature type="region of interest" description="Disordered" evidence="1">
    <location>
        <begin position="150"/>
        <end position="207"/>
    </location>
</feature>
<dbReference type="Proteomes" id="UP000424527">
    <property type="component" value="Unassembled WGS sequence"/>
</dbReference>
<feature type="compositionally biased region" description="Polar residues" evidence="1">
    <location>
        <begin position="29"/>
        <end position="44"/>
    </location>
</feature>
<protein>
    <submittedName>
        <fullName evidence="2">Uncharacterized protein</fullName>
    </submittedName>
</protein>
<evidence type="ECO:0000256" key="1">
    <source>
        <dbReference type="SAM" id="MobiDB-lite"/>
    </source>
</evidence>
<accession>A0A6G0I0P8</accession>
<name>A0A6G0I0P8_LARCR</name>
<gene>
    <name evidence="2" type="ORF">D5F01_LYC16506</name>
</gene>
<organism evidence="2 3">
    <name type="scientific">Larimichthys crocea</name>
    <name type="common">Large yellow croaker</name>
    <name type="synonym">Pseudosciaena crocea</name>
    <dbReference type="NCBI Taxonomy" id="215358"/>
    <lineage>
        <taxon>Eukaryota</taxon>
        <taxon>Metazoa</taxon>
        <taxon>Chordata</taxon>
        <taxon>Craniata</taxon>
        <taxon>Vertebrata</taxon>
        <taxon>Euteleostomi</taxon>
        <taxon>Actinopterygii</taxon>
        <taxon>Neopterygii</taxon>
        <taxon>Teleostei</taxon>
        <taxon>Neoteleostei</taxon>
        <taxon>Acanthomorphata</taxon>
        <taxon>Eupercaria</taxon>
        <taxon>Sciaenidae</taxon>
        <taxon>Larimichthys</taxon>
    </lineage>
</organism>
<feature type="region of interest" description="Disordered" evidence="1">
    <location>
        <begin position="1"/>
        <end position="109"/>
    </location>
</feature>
<feature type="compositionally biased region" description="Low complexity" evidence="1">
    <location>
        <begin position="45"/>
        <end position="57"/>
    </location>
</feature>
<reference evidence="2 3" key="1">
    <citation type="submission" date="2019-07" db="EMBL/GenBank/DDBJ databases">
        <title>Chromosome genome assembly for large yellow croaker.</title>
        <authorList>
            <person name="Xiao S."/>
        </authorList>
    </citation>
    <scope>NUCLEOTIDE SEQUENCE [LARGE SCALE GENOMIC DNA]</scope>
    <source>
        <strain evidence="2">JMULYC20181020</strain>
        <tissue evidence="2">Muscle</tissue>
    </source>
</reference>
<sequence length="207" mass="22713">MPAEVKEEQSSEGPPPLSLSQDAKEATLDNPSTNDELDTPTSIASMMTSTNESSTETDTPLQTDTEESKAVEQEGEHAPIESQESSEIQQENFETSDTPDLTSTPERHRGEICAGYGSLSRASLHNYWPAKNFQPGAHYTTLPFLRDSYAPAGLSSQTEEDGLSERGENPLDMKTDHPGATYPTLGGIHQFRPITTMELLREPSRTR</sequence>
<keyword evidence="3" id="KW-1185">Reference proteome</keyword>
<dbReference type="EMBL" id="REGW02000016">
    <property type="protein sequence ID" value="KAE8285059.1"/>
    <property type="molecule type" value="Genomic_DNA"/>
</dbReference>
<evidence type="ECO:0000313" key="3">
    <source>
        <dbReference type="Proteomes" id="UP000424527"/>
    </source>
</evidence>
<feature type="compositionally biased region" description="Basic and acidic residues" evidence="1">
    <location>
        <begin position="66"/>
        <end position="79"/>
    </location>
</feature>
<evidence type="ECO:0000313" key="2">
    <source>
        <dbReference type="EMBL" id="KAE8285059.1"/>
    </source>
</evidence>
<feature type="compositionally biased region" description="Polar residues" evidence="1">
    <location>
        <begin position="92"/>
        <end position="104"/>
    </location>
</feature>
<comment type="caution">
    <text evidence="2">The sequence shown here is derived from an EMBL/GenBank/DDBJ whole genome shotgun (WGS) entry which is preliminary data.</text>
</comment>
<feature type="compositionally biased region" description="Basic and acidic residues" evidence="1">
    <location>
        <begin position="163"/>
        <end position="177"/>
    </location>
</feature>